<keyword evidence="8" id="KW-0472">Membrane</keyword>
<dbReference type="Gene3D" id="1.10.220.30">
    <property type="match status" value="3"/>
</dbReference>
<comment type="function">
    <text evidence="10">FliG is one of three proteins (FliG, FliN, FliM) that forms the rotor-mounted switch complex (C ring), located at the base of the basal body. This complex interacts with the CheY and CheZ chemotaxis proteins, in addition to contacting components of the motor that determine the direction of flagellar rotation.</text>
</comment>
<accession>A0ABW5U1N8</accession>
<evidence type="ECO:0000256" key="6">
    <source>
        <dbReference type="ARBA" id="ARBA00022500"/>
    </source>
</evidence>
<dbReference type="InterPro" id="IPR023087">
    <property type="entry name" value="Flg_Motor_Flig_C"/>
</dbReference>
<evidence type="ECO:0000256" key="4">
    <source>
        <dbReference type="ARBA" id="ARBA00021870"/>
    </source>
</evidence>
<dbReference type="Pfam" id="PF14841">
    <property type="entry name" value="FliG_M"/>
    <property type="match status" value="1"/>
</dbReference>
<evidence type="ECO:0000259" key="11">
    <source>
        <dbReference type="Pfam" id="PF01706"/>
    </source>
</evidence>
<evidence type="ECO:0000256" key="7">
    <source>
        <dbReference type="ARBA" id="ARBA00022779"/>
    </source>
</evidence>
<evidence type="ECO:0000256" key="8">
    <source>
        <dbReference type="ARBA" id="ARBA00023136"/>
    </source>
</evidence>
<name>A0ABW5U1N8_9RHOB</name>
<dbReference type="SUPFAM" id="SSF48029">
    <property type="entry name" value="FliG"/>
    <property type="match status" value="2"/>
</dbReference>
<comment type="similarity">
    <text evidence="3">Belongs to the FliG family.</text>
</comment>
<evidence type="ECO:0000256" key="10">
    <source>
        <dbReference type="ARBA" id="ARBA00025598"/>
    </source>
</evidence>
<evidence type="ECO:0000256" key="1">
    <source>
        <dbReference type="ARBA" id="ARBA00004117"/>
    </source>
</evidence>
<dbReference type="InterPro" id="IPR011002">
    <property type="entry name" value="FliG_a-hlx"/>
</dbReference>
<evidence type="ECO:0000256" key="2">
    <source>
        <dbReference type="ARBA" id="ARBA00004413"/>
    </source>
</evidence>
<gene>
    <name evidence="14" type="ORF">ACFSUD_08195</name>
</gene>
<evidence type="ECO:0000313" key="15">
    <source>
        <dbReference type="Proteomes" id="UP001597474"/>
    </source>
</evidence>
<evidence type="ECO:0000259" key="13">
    <source>
        <dbReference type="Pfam" id="PF14842"/>
    </source>
</evidence>
<dbReference type="InterPro" id="IPR028263">
    <property type="entry name" value="FliG_N"/>
</dbReference>
<protein>
    <recommendedName>
        <fullName evidence="4">Flagellar motor switch protein FliG</fullName>
    </recommendedName>
</protein>
<evidence type="ECO:0000256" key="3">
    <source>
        <dbReference type="ARBA" id="ARBA00010299"/>
    </source>
</evidence>
<keyword evidence="15" id="KW-1185">Reference proteome</keyword>
<keyword evidence="5" id="KW-1003">Cell membrane</keyword>
<sequence>MKLAHDDIQLRGVEKAAVLFLCMGEERGSEMMKMMSTSEIQAVVHAMSTLGTIPASTVESVIREFSENVSGAAGVQGSIDIAERMLSGFMPDEKISEIMSDLRSPSGSRNVWEDFSTLNEQSIANWLSGEHDQTVAAILTQIKPDVAARVLPLFGDERMAEISVRMIGLKALPRHVLEDLEKIIQSEILTAGMRKSDPDSRQRMAELFNKMDGQVFERLSENLLDRTPQEFAQIKQKMFTFDDLIRLEPAALQRIIRMAEGNVLALALRGAKKDVRDAILAGLTQRMQEMLKTEMRELGTVRARETREAQTKLIDIANELVQQEIIRLPSDEDELLEN</sequence>
<keyword evidence="6" id="KW-0145">Chemotaxis</keyword>
<evidence type="ECO:0000259" key="12">
    <source>
        <dbReference type="Pfam" id="PF14841"/>
    </source>
</evidence>
<dbReference type="RefSeq" id="WP_386373270.1">
    <property type="nucleotide sequence ID" value="NZ_JBHUMP010000005.1"/>
</dbReference>
<dbReference type="EMBL" id="JBHUMP010000005">
    <property type="protein sequence ID" value="MFD2739544.1"/>
    <property type="molecule type" value="Genomic_DNA"/>
</dbReference>
<organism evidence="14 15">
    <name type="scientific">Sulfitobacter aestuarii</name>
    <dbReference type="NCBI Taxonomy" id="2161676"/>
    <lineage>
        <taxon>Bacteria</taxon>
        <taxon>Pseudomonadati</taxon>
        <taxon>Pseudomonadota</taxon>
        <taxon>Alphaproteobacteria</taxon>
        <taxon>Rhodobacterales</taxon>
        <taxon>Roseobacteraceae</taxon>
        <taxon>Sulfitobacter</taxon>
    </lineage>
</organism>
<keyword evidence="7" id="KW-0283">Flagellar rotation</keyword>
<dbReference type="Pfam" id="PF14842">
    <property type="entry name" value="FliG_N"/>
    <property type="match status" value="1"/>
</dbReference>
<dbReference type="InterPro" id="IPR032779">
    <property type="entry name" value="FliG_M"/>
</dbReference>
<comment type="caution">
    <text evidence="14">The sequence shown here is derived from an EMBL/GenBank/DDBJ whole genome shotgun (WGS) entry which is preliminary data.</text>
</comment>
<evidence type="ECO:0000256" key="5">
    <source>
        <dbReference type="ARBA" id="ARBA00022475"/>
    </source>
</evidence>
<dbReference type="PANTHER" id="PTHR30534:SF0">
    <property type="entry name" value="FLAGELLAR MOTOR SWITCH PROTEIN FLIG"/>
    <property type="match status" value="1"/>
</dbReference>
<evidence type="ECO:0000313" key="14">
    <source>
        <dbReference type="EMBL" id="MFD2739544.1"/>
    </source>
</evidence>
<keyword evidence="14" id="KW-0282">Flagellum</keyword>
<dbReference type="PRINTS" id="PR00954">
    <property type="entry name" value="FLGMOTORFLIG"/>
</dbReference>
<evidence type="ECO:0000256" key="9">
    <source>
        <dbReference type="ARBA" id="ARBA00023143"/>
    </source>
</evidence>
<keyword evidence="9" id="KW-0975">Bacterial flagellum</keyword>
<feature type="domain" description="Flagellar motor switch protein FliG N-terminal" evidence="13">
    <location>
        <begin position="9"/>
        <end position="109"/>
    </location>
</feature>
<keyword evidence="14" id="KW-0969">Cilium</keyword>
<reference evidence="15" key="1">
    <citation type="journal article" date="2019" name="Int. J. Syst. Evol. Microbiol.">
        <title>The Global Catalogue of Microorganisms (GCM) 10K type strain sequencing project: providing services to taxonomists for standard genome sequencing and annotation.</title>
        <authorList>
            <consortium name="The Broad Institute Genomics Platform"/>
            <consortium name="The Broad Institute Genome Sequencing Center for Infectious Disease"/>
            <person name="Wu L."/>
            <person name="Ma J."/>
        </authorList>
    </citation>
    <scope>NUCLEOTIDE SEQUENCE [LARGE SCALE GENOMIC DNA]</scope>
    <source>
        <strain evidence="15">TISTR 2562</strain>
    </source>
</reference>
<dbReference type="PANTHER" id="PTHR30534">
    <property type="entry name" value="FLAGELLAR MOTOR SWITCH PROTEIN FLIG"/>
    <property type="match status" value="1"/>
</dbReference>
<dbReference type="Proteomes" id="UP001597474">
    <property type="component" value="Unassembled WGS sequence"/>
</dbReference>
<dbReference type="InterPro" id="IPR000090">
    <property type="entry name" value="Flg_Motor_Flig"/>
</dbReference>
<dbReference type="Pfam" id="PF01706">
    <property type="entry name" value="FliG_C"/>
    <property type="match status" value="1"/>
</dbReference>
<feature type="domain" description="Flagellar motor switch protein FliG C-terminal" evidence="11">
    <location>
        <begin position="222"/>
        <end position="328"/>
    </location>
</feature>
<comment type="subcellular location">
    <subcellularLocation>
        <location evidence="1">Bacterial flagellum basal body</location>
    </subcellularLocation>
    <subcellularLocation>
        <location evidence="2">Cell membrane</location>
        <topology evidence="2">Peripheral membrane protein</topology>
        <orientation evidence="2">Cytoplasmic side</orientation>
    </subcellularLocation>
</comment>
<keyword evidence="14" id="KW-0966">Cell projection</keyword>
<proteinExistence type="inferred from homology"/>
<feature type="domain" description="Flagellar motor switch protein FliG middle" evidence="12">
    <location>
        <begin position="121"/>
        <end position="192"/>
    </location>
</feature>